<feature type="compositionally biased region" description="Polar residues" evidence="3">
    <location>
        <begin position="143"/>
        <end position="153"/>
    </location>
</feature>
<dbReference type="EMBL" id="ML976617">
    <property type="protein sequence ID" value="KAF1843308.1"/>
    <property type="molecule type" value="Genomic_DNA"/>
</dbReference>
<dbReference type="InterPro" id="IPR036864">
    <property type="entry name" value="Zn2-C6_fun-type_DNA-bd_sf"/>
</dbReference>
<dbReference type="RefSeq" id="XP_040785871.1">
    <property type="nucleotide sequence ID" value="XM_040929076.1"/>
</dbReference>
<dbReference type="GO" id="GO:0008270">
    <property type="term" value="F:zinc ion binding"/>
    <property type="evidence" value="ECO:0007669"/>
    <property type="project" value="InterPro"/>
</dbReference>
<dbReference type="InterPro" id="IPR021858">
    <property type="entry name" value="Fun_TF"/>
</dbReference>
<feature type="region of interest" description="Disordered" evidence="3">
    <location>
        <begin position="75"/>
        <end position="107"/>
    </location>
</feature>
<dbReference type="GeneID" id="63846328"/>
<keyword evidence="6" id="KW-1185">Reference proteome</keyword>
<feature type="compositionally biased region" description="Low complexity" evidence="3">
    <location>
        <begin position="155"/>
        <end position="167"/>
    </location>
</feature>
<accession>A0A9P4L6Q1</accession>
<gene>
    <name evidence="5" type="ORF">K460DRAFT_288813</name>
</gene>
<dbReference type="PANTHER" id="PTHR37534">
    <property type="entry name" value="TRANSCRIPTIONAL ACTIVATOR PROTEIN UGA3"/>
    <property type="match status" value="1"/>
</dbReference>
<dbReference type="Pfam" id="PF11951">
    <property type="entry name" value="Fungal_trans_2"/>
    <property type="match status" value="1"/>
</dbReference>
<organism evidence="5 6">
    <name type="scientific">Cucurbitaria berberidis CBS 394.84</name>
    <dbReference type="NCBI Taxonomy" id="1168544"/>
    <lineage>
        <taxon>Eukaryota</taxon>
        <taxon>Fungi</taxon>
        <taxon>Dikarya</taxon>
        <taxon>Ascomycota</taxon>
        <taxon>Pezizomycotina</taxon>
        <taxon>Dothideomycetes</taxon>
        <taxon>Pleosporomycetidae</taxon>
        <taxon>Pleosporales</taxon>
        <taxon>Pleosporineae</taxon>
        <taxon>Cucurbitariaceae</taxon>
        <taxon>Cucurbitaria</taxon>
    </lineage>
</organism>
<dbReference type="GO" id="GO:0005634">
    <property type="term" value="C:nucleus"/>
    <property type="evidence" value="ECO:0007669"/>
    <property type="project" value="UniProtKB-SubCell"/>
</dbReference>
<evidence type="ECO:0000313" key="5">
    <source>
        <dbReference type="EMBL" id="KAF1843308.1"/>
    </source>
</evidence>
<evidence type="ECO:0000256" key="3">
    <source>
        <dbReference type="SAM" id="MobiDB-lite"/>
    </source>
</evidence>
<evidence type="ECO:0000259" key="4">
    <source>
        <dbReference type="PROSITE" id="PS50048"/>
    </source>
</evidence>
<feature type="region of interest" description="Disordered" evidence="3">
    <location>
        <begin position="142"/>
        <end position="263"/>
    </location>
</feature>
<dbReference type="PROSITE" id="PS50048">
    <property type="entry name" value="ZN2_CY6_FUNGAL_2"/>
    <property type="match status" value="1"/>
</dbReference>
<dbReference type="AlphaFoldDB" id="A0A9P4L6Q1"/>
<feature type="region of interest" description="Disordered" evidence="3">
    <location>
        <begin position="1"/>
        <end position="31"/>
    </location>
</feature>
<comment type="subcellular location">
    <subcellularLocation>
        <location evidence="1">Nucleus</location>
    </subcellularLocation>
</comment>
<name>A0A9P4L6Q1_9PLEO</name>
<dbReference type="Gene3D" id="4.10.240.10">
    <property type="entry name" value="Zn(2)-C6 fungal-type DNA-binding domain"/>
    <property type="match status" value="1"/>
</dbReference>
<keyword evidence="2" id="KW-0539">Nucleus</keyword>
<protein>
    <recommendedName>
        <fullName evidence="4">Zn(2)-C6 fungal-type domain-containing protein</fullName>
    </recommendedName>
</protein>
<proteinExistence type="predicted"/>
<evidence type="ECO:0000256" key="1">
    <source>
        <dbReference type="ARBA" id="ARBA00004123"/>
    </source>
</evidence>
<dbReference type="InterPro" id="IPR001138">
    <property type="entry name" value="Zn2Cys6_DnaBD"/>
</dbReference>
<evidence type="ECO:0000256" key="2">
    <source>
        <dbReference type="ARBA" id="ARBA00023242"/>
    </source>
</evidence>
<feature type="compositionally biased region" description="Acidic residues" evidence="3">
    <location>
        <begin position="183"/>
        <end position="205"/>
    </location>
</feature>
<dbReference type="GO" id="GO:0000976">
    <property type="term" value="F:transcription cis-regulatory region binding"/>
    <property type="evidence" value="ECO:0007669"/>
    <property type="project" value="TreeGrafter"/>
</dbReference>
<dbReference type="OrthoDB" id="5278208at2759"/>
<dbReference type="SUPFAM" id="SSF57701">
    <property type="entry name" value="Zn2/Cys6 DNA-binding domain"/>
    <property type="match status" value="1"/>
</dbReference>
<feature type="compositionally biased region" description="Polar residues" evidence="3">
    <location>
        <begin position="208"/>
        <end position="235"/>
    </location>
</feature>
<dbReference type="PROSITE" id="PS00463">
    <property type="entry name" value="ZN2_CY6_FUNGAL_1"/>
    <property type="match status" value="1"/>
</dbReference>
<feature type="domain" description="Zn(2)-C6 fungal-type" evidence="4">
    <location>
        <begin position="110"/>
        <end position="140"/>
    </location>
</feature>
<reference evidence="5" key="1">
    <citation type="submission" date="2020-01" db="EMBL/GenBank/DDBJ databases">
        <authorList>
            <consortium name="DOE Joint Genome Institute"/>
            <person name="Haridas S."/>
            <person name="Albert R."/>
            <person name="Binder M."/>
            <person name="Bloem J."/>
            <person name="Labutti K."/>
            <person name="Salamov A."/>
            <person name="Andreopoulos B."/>
            <person name="Baker S.E."/>
            <person name="Barry K."/>
            <person name="Bills G."/>
            <person name="Bluhm B.H."/>
            <person name="Cannon C."/>
            <person name="Castanera R."/>
            <person name="Culley D.E."/>
            <person name="Daum C."/>
            <person name="Ezra D."/>
            <person name="Gonzalez J.B."/>
            <person name="Henrissat B."/>
            <person name="Kuo A."/>
            <person name="Liang C."/>
            <person name="Lipzen A."/>
            <person name="Lutzoni F."/>
            <person name="Magnuson J."/>
            <person name="Mondo S."/>
            <person name="Nolan M."/>
            <person name="Ohm R."/>
            <person name="Pangilinan J."/>
            <person name="Park H.-J."/>
            <person name="Ramirez L."/>
            <person name="Alfaro M."/>
            <person name="Sun H."/>
            <person name="Tritt A."/>
            <person name="Yoshinaga Y."/>
            <person name="Zwiers L.-H."/>
            <person name="Turgeon B.G."/>
            <person name="Goodwin S.B."/>
            <person name="Spatafora J.W."/>
            <person name="Crous P.W."/>
            <person name="Grigoriev I.V."/>
        </authorList>
    </citation>
    <scope>NUCLEOTIDE SEQUENCE</scope>
    <source>
        <strain evidence="5">CBS 394.84</strain>
    </source>
</reference>
<sequence length="761" mass="85098">MSGYYPSRQNVPPQYYNIDPNAVPTPNSLHAPPTTIPHGSYAPALQDNPFHPGAPGPFVQYSEPLIHPTYVDQFEDVPGPIGSAQGGNNTRPRRRPAPGEQVKHRRTRSGCFTCRQRRVKCDENHPVCVRCRKGNRECIYPDAQSSQKSTRSGLKSGKSSSAEGTSSPEDHDEDGKGYLPAIFDDDDDHEEDEDDDDDDIGFDEDFLSKSQELQDSSHTPGSILDQSTSPSTEASSVVPPTGRPPLSRKGSAQATKAGPATKATSAMARDLHFYLNYFQHHMTIHHYSLKSDTYNFLKGDLLSRAMKFEPLKYAVAGYAAYFHTISQPNGRISTFLQFYNESVSRLRVYITKNKKQGLATFLTILQLASIEEMLGDWVNLMGHQKAAFEMLTRLYTPESITQSEFLLKVLLWYIRFDLFVGFQSGGEAVLGREWYEAVHTSYASKVREDPEDLSMKYEERFAYSRLLAKDSNDLFARTGKGLVSPQDFMAQLPLLKEKLENLEKNICTELLDPSHKVKNLPGEYNPNDIVNPHEENVIWGGPLWTTNFLCLDMWGIVFMYHVSAAMALKQPFDPEITKTAYRAVQLFEAMCAYPDAPQGTIVEAHVSFAIAILFLPKDPKTVQWVRRTFAKIEASGYIYSDVLRNRMLESMGAGPSDWWLPDDEACPPIIRSIKDFIKDRTMAPKDQVSDDLREMRGIFSSMTISDSPNSDGMTITSADTIGAGVSGMDMYGSPEWASGYGSDRKSSIAEAYGSSSQYSVQ</sequence>
<evidence type="ECO:0000313" key="6">
    <source>
        <dbReference type="Proteomes" id="UP000800039"/>
    </source>
</evidence>
<dbReference type="PANTHER" id="PTHR37534:SF10">
    <property type="entry name" value="ZN(II)2CYS6 TRANSCRIPTION FACTOR (EUROFUNG)"/>
    <property type="match status" value="1"/>
</dbReference>
<dbReference type="GO" id="GO:0045944">
    <property type="term" value="P:positive regulation of transcription by RNA polymerase II"/>
    <property type="evidence" value="ECO:0007669"/>
    <property type="project" value="TreeGrafter"/>
</dbReference>
<dbReference type="SMART" id="SM00066">
    <property type="entry name" value="GAL4"/>
    <property type="match status" value="1"/>
</dbReference>
<comment type="caution">
    <text evidence="5">The sequence shown here is derived from an EMBL/GenBank/DDBJ whole genome shotgun (WGS) entry which is preliminary data.</text>
</comment>
<dbReference type="GO" id="GO:0000981">
    <property type="term" value="F:DNA-binding transcription factor activity, RNA polymerase II-specific"/>
    <property type="evidence" value="ECO:0007669"/>
    <property type="project" value="InterPro"/>
</dbReference>
<dbReference type="CDD" id="cd00067">
    <property type="entry name" value="GAL4"/>
    <property type="match status" value="1"/>
</dbReference>
<dbReference type="Pfam" id="PF00172">
    <property type="entry name" value="Zn_clus"/>
    <property type="match status" value="1"/>
</dbReference>
<dbReference type="Proteomes" id="UP000800039">
    <property type="component" value="Unassembled WGS sequence"/>
</dbReference>